<evidence type="ECO:0008006" key="4">
    <source>
        <dbReference type="Google" id="ProtNLM"/>
    </source>
</evidence>
<feature type="transmembrane region" description="Helical" evidence="1">
    <location>
        <begin position="54"/>
        <end position="76"/>
    </location>
</feature>
<accession>A0A1C3W6A0</accession>
<organism evidence="2 3">
    <name type="scientific">Rhizobium hainanense</name>
    <dbReference type="NCBI Taxonomy" id="52131"/>
    <lineage>
        <taxon>Bacteria</taxon>
        <taxon>Pseudomonadati</taxon>
        <taxon>Pseudomonadota</taxon>
        <taxon>Alphaproteobacteria</taxon>
        <taxon>Hyphomicrobiales</taxon>
        <taxon>Rhizobiaceae</taxon>
        <taxon>Rhizobium/Agrobacterium group</taxon>
        <taxon>Rhizobium</taxon>
    </lineage>
</organism>
<keyword evidence="3" id="KW-1185">Reference proteome</keyword>
<keyword evidence="1" id="KW-0812">Transmembrane</keyword>
<name>A0A1C3W6A0_9HYPH</name>
<proteinExistence type="predicted"/>
<evidence type="ECO:0000313" key="3">
    <source>
        <dbReference type="Proteomes" id="UP000186228"/>
    </source>
</evidence>
<keyword evidence="1" id="KW-1133">Transmembrane helix</keyword>
<reference evidence="3" key="1">
    <citation type="submission" date="2016-08" db="EMBL/GenBank/DDBJ databases">
        <authorList>
            <person name="Varghese N."/>
            <person name="Submissions Spin"/>
        </authorList>
    </citation>
    <scope>NUCLEOTIDE SEQUENCE [LARGE SCALE GENOMIC DNA]</scope>
    <source>
        <strain evidence="3">CCBAU 57015</strain>
    </source>
</reference>
<dbReference type="RefSeq" id="WP_075856134.1">
    <property type="nucleotide sequence ID" value="NZ_FMAC01000012.1"/>
</dbReference>
<evidence type="ECO:0000256" key="1">
    <source>
        <dbReference type="SAM" id="Phobius"/>
    </source>
</evidence>
<dbReference type="OrthoDB" id="7745564at2"/>
<protein>
    <recommendedName>
        <fullName evidence="4">RDD family protein</fullName>
    </recommendedName>
</protein>
<dbReference type="Proteomes" id="UP000186228">
    <property type="component" value="Unassembled WGS sequence"/>
</dbReference>
<dbReference type="EMBL" id="FMAC01000012">
    <property type="protein sequence ID" value="SCB35613.1"/>
    <property type="molecule type" value="Genomic_DNA"/>
</dbReference>
<gene>
    <name evidence="2" type="ORF">GA0061100_11241</name>
</gene>
<dbReference type="AlphaFoldDB" id="A0A1C3W6A0"/>
<evidence type="ECO:0000313" key="2">
    <source>
        <dbReference type="EMBL" id="SCB35613.1"/>
    </source>
</evidence>
<keyword evidence="1" id="KW-0472">Membrane</keyword>
<feature type="transmembrane region" description="Helical" evidence="1">
    <location>
        <begin position="12"/>
        <end position="34"/>
    </location>
</feature>
<sequence>MSDTNPAAQPATWRIVLAAIFDFLTAFLVFGYIIASVFGGKTADGFQLNGLPALLLFVLIVAYFILFNRFLGGTLWKRILRARRS</sequence>